<keyword evidence="4 13" id="KW-0812">Transmembrane</keyword>
<keyword evidence="8" id="KW-0862">Zinc</keyword>
<dbReference type="CDD" id="cd16461">
    <property type="entry name" value="RING-H2_EL5-like"/>
    <property type="match status" value="1"/>
</dbReference>
<gene>
    <name evidence="15" type="ORF">C3L33_14345</name>
</gene>
<keyword evidence="16" id="KW-1185">Reference proteome</keyword>
<organism evidence="15 16">
    <name type="scientific">Rhododendron williamsianum</name>
    <dbReference type="NCBI Taxonomy" id="262921"/>
    <lineage>
        <taxon>Eukaryota</taxon>
        <taxon>Viridiplantae</taxon>
        <taxon>Streptophyta</taxon>
        <taxon>Embryophyta</taxon>
        <taxon>Tracheophyta</taxon>
        <taxon>Spermatophyta</taxon>
        <taxon>Magnoliopsida</taxon>
        <taxon>eudicotyledons</taxon>
        <taxon>Gunneridae</taxon>
        <taxon>Pentapetalae</taxon>
        <taxon>asterids</taxon>
        <taxon>Ericales</taxon>
        <taxon>Ericaceae</taxon>
        <taxon>Ericoideae</taxon>
        <taxon>Rhodoreae</taxon>
        <taxon>Rhododendron</taxon>
    </lineage>
</organism>
<evidence type="ECO:0000256" key="5">
    <source>
        <dbReference type="ARBA" id="ARBA00022723"/>
    </source>
</evidence>
<evidence type="ECO:0000313" key="16">
    <source>
        <dbReference type="Proteomes" id="UP000428333"/>
    </source>
</evidence>
<comment type="pathway">
    <text evidence="2">Protein modification; protein ubiquitination.</text>
</comment>
<evidence type="ECO:0000256" key="11">
    <source>
        <dbReference type="ARBA" id="ARBA00024209"/>
    </source>
</evidence>
<keyword evidence="3" id="KW-0808">Transferase</keyword>
<accession>A0A6A4LH36</accession>
<dbReference type="EMBL" id="QEFC01002160">
    <property type="protein sequence ID" value="KAE9453798.1"/>
    <property type="molecule type" value="Genomic_DNA"/>
</dbReference>
<dbReference type="GO" id="GO:0016020">
    <property type="term" value="C:membrane"/>
    <property type="evidence" value="ECO:0007669"/>
    <property type="project" value="UniProtKB-SubCell"/>
</dbReference>
<dbReference type="Gene3D" id="3.30.40.10">
    <property type="entry name" value="Zinc/RING finger domain, C3HC4 (zinc finger)"/>
    <property type="match status" value="1"/>
</dbReference>
<reference evidence="15 16" key="1">
    <citation type="journal article" date="2019" name="Genome Biol. Evol.">
        <title>The Rhododendron genome and chromosomal organization provide insight into shared whole-genome duplications across the heath family (Ericaceae).</title>
        <authorList>
            <person name="Soza V.L."/>
            <person name="Lindsley D."/>
            <person name="Waalkes A."/>
            <person name="Ramage E."/>
            <person name="Patwardhan R.P."/>
            <person name="Burton J.N."/>
            <person name="Adey A."/>
            <person name="Kumar A."/>
            <person name="Qiu R."/>
            <person name="Shendure J."/>
            <person name="Hall B."/>
        </authorList>
    </citation>
    <scope>NUCLEOTIDE SEQUENCE [LARGE SCALE GENOMIC DNA]</scope>
    <source>
        <strain evidence="15">RSF 1966-606</strain>
    </source>
</reference>
<keyword evidence="7" id="KW-0833">Ubl conjugation pathway</keyword>
<dbReference type="GO" id="GO:0016740">
    <property type="term" value="F:transferase activity"/>
    <property type="evidence" value="ECO:0007669"/>
    <property type="project" value="UniProtKB-KW"/>
</dbReference>
<dbReference type="GO" id="GO:0008270">
    <property type="term" value="F:zinc ion binding"/>
    <property type="evidence" value="ECO:0007669"/>
    <property type="project" value="UniProtKB-KW"/>
</dbReference>
<feature type="domain" description="RING-type" evidence="14">
    <location>
        <begin position="83"/>
        <end position="125"/>
    </location>
</feature>
<name>A0A6A4LH36_9ERIC</name>
<keyword evidence="5" id="KW-0479">Metal-binding</keyword>
<evidence type="ECO:0000256" key="12">
    <source>
        <dbReference type="PROSITE-ProRule" id="PRU00175"/>
    </source>
</evidence>
<dbReference type="PANTHER" id="PTHR45768:SF61">
    <property type="entry name" value="RING-H2 FINGER PROTEIN ATL18"/>
    <property type="match status" value="1"/>
</dbReference>
<keyword evidence="10 13" id="KW-0472">Membrane</keyword>
<sequence>MMLDVVVSVIVFFIAIAVLVTIHLCIVGRAFRRGAFDVNATNNVVQRIGSRNPNMSFDDIRRLPSFDYKVGEDRGKVIIPVDCAVCLENFKVGETCRLLPNCNHSFHAQCIDSWLSKTAVCPVCRADANLAKGGEQSRSSSDHQVGVESV</sequence>
<feature type="transmembrane region" description="Helical" evidence="13">
    <location>
        <begin position="6"/>
        <end position="27"/>
    </location>
</feature>
<dbReference type="PANTHER" id="PTHR45768">
    <property type="entry name" value="E3 UBIQUITIN-PROTEIN LIGASE RNF13-LIKE"/>
    <property type="match status" value="1"/>
</dbReference>
<dbReference type="Pfam" id="PF13639">
    <property type="entry name" value="zf-RING_2"/>
    <property type="match status" value="1"/>
</dbReference>
<dbReference type="Proteomes" id="UP000428333">
    <property type="component" value="Linkage Group LG08"/>
</dbReference>
<dbReference type="AlphaFoldDB" id="A0A6A4LH36"/>
<proteinExistence type="inferred from homology"/>
<evidence type="ECO:0000256" key="2">
    <source>
        <dbReference type="ARBA" id="ARBA00004906"/>
    </source>
</evidence>
<evidence type="ECO:0000256" key="10">
    <source>
        <dbReference type="ARBA" id="ARBA00023136"/>
    </source>
</evidence>
<comment type="subcellular location">
    <subcellularLocation>
        <location evidence="1">Membrane</location>
        <topology evidence="1">Single-pass membrane protein</topology>
    </subcellularLocation>
</comment>
<dbReference type="SMART" id="SM00184">
    <property type="entry name" value="RING"/>
    <property type="match status" value="1"/>
</dbReference>
<comment type="similarity">
    <text evidence="11">Belongs to the RING-type zinc finger family. ATL subfamily.</text>
</comment>
<evidence type="ECO:0000256" key="1">
    <source>
        <dbReference type="ARBA" id="ARBA00004167"/>
    </source>
</evidence>
<dbReference type="PROSITE" id="PS50089">
    <property type="entry name" value="ZF_RING_2"/>
    <property type="match status" value="1"/>
</dbReference>
<evidence type="ECO:0000256" key="4">
    <source>
        <dbReference type="ARBA" id="ARBA00022692"/>
    </source>
</evidence>
<dbReference type="InterPro" id="IPR013083">
    <property type="entry name" value="Znf_RING/FYVE/PHD"/>
</dbReference>
<evidence type="ECO:0000256" key="6">
    <source>
        <dbReference type="ARBA" id="ARBA00022771"/>
    </source>
</evidence>
<evidence type="ECO:0000259" key="14">
    <source>
        <dbReference type="PROSITE" id="PS50089"/>
    </source>
</evidence>
<keyword evidence="9 13" id="KW-1133">Transmembrane helix</keyword>
<evidence type="ECO:0000256" key="13">
    <source>
        <dbReference type="SAM" id="Phobius"/>
    </source>
</evidence>
<dbReference type="InterPro" id="IPR001841">
    <property type="entry name" value="Znf_RING"/>
</dbReference>
<feature type="non-terminal residue" evidence="15">
    <location>
        <position position="1"/>
    </location>
</feature>
<protein>
    <recommendedName>
        <fullName evidence="14">RING-type domain-containing protein</fullName>
    </recommendedName>
</protein>
<comment type="caution">
    <text evidence="15">The sequence shown here is derived from an EMBL/GenBank/DDBJ whole genome shotgun (WGS) entry which is preliminary data.</text>
</comment>
<evidence type="ECO:0000256" key="9">
    <source>
        <dbReference type="ARBA" id="ARBA00022989"/>
    </source>
</evidence>
<keyword evidence="6 12" id="KW-0863">Zinc-finger</keyword>
<evidence type="ECO:0000256" key="3">
    <source>
        <dbReference type="ARBA" id="ARBA00022679"/>
    </source>
</evidence>
<evidence type="ECO:0000256" key="8">
    <source>
        <dbReference type="ARBA" id="ARBA00022833"/>
    </source>
</evidence>
<dbReference type="SUPFAM" id="SSF57850">
    <property type="entry name" value="RING/U-box"/>
    <property type="match status" value="1"/>
</dbReference>
<evidence type="ECO:0000313" key="15">
    <source>
        <dbReference type="EMBL" id="KAE9453798.1"/>
    </source>
</evidence>
<evidence type="ECO:0000256" key="7">
    <source>
        <dbReference type="ARBA" id="ARBA00022786"/>
    </source>
</evidence>
<dbReference type="OrthoDB" id="8062037at2759"/>